<evidence type="ECO:0000313" key="9">
    <source>
        <dbReference type="EMBL" id="MDP9825507.1"/>
    </source>
</evidence>
<organism evidence="9 10">
    <name type="scientific">Kineosporia succinea</name>
    <dbReference type="NCBI Taxonomy" id="84632"/>
    <lineage>
        <taxon>Bacteria</taxon>
        <taxon>Bacillati</taxon>
        <taxon>Actinomycetota</taxon>
        <taxon>Actinomycetes</taxon>
        <taxon>Kineosporiales</taxon>
        <taxon>Kineosporiaceae</taxon>
        <taxon>Kineosporia</taxon>
    </lineage>
</organism>
<dbReference type="PANTHER" id="PTHR43386:SF6">
    <property type="entry name" value="ABC TRANSPORTER PERMEASE PROTEIN"/>
    <property type="match status" value="1"/>
</dbReference>
<evidence type="ECO:0000256" key="6">
    <source>
        <dbReference type="ARBA" id="ARBA00023136"/>
    </source>
</evidence>
<dbReference type="SUPFAM" id="SSF161098">
    <property type="entry name" value="MetI-like"/>
    <property type="match status" value="1"/>
</dbReference>
<dbReference type="RefSeq" id="WP_307239355.1">
    <property type="nucleotide sequence ID" value="NZ_JAUSQZ010000001.1"/>
</dbReference>
<feature type="transmembrane region" description="Helical" evidence="7">
    <location>
        <begin position="284"/>
        <end position="303"/>
    </location>
</feature>
<gene>
    <name evidence="9" type="ORF">J2S57_001256</name>
</gene>
<dbReference type="Proteomes" id="UP001235712">
    <property type="component" value="Unassembled WGS sequence"/>
</dbReference>
<feature type="transmembrane region" description="Helical" evidence="7">
    <location>
        <begin position="172"/>
        <end position="189"/>
    </location>
</feature>
<dbReference type="CDD" id="cd06261">
    <property type="entry name" value="TM_PBP2"/>
    <property type="match status" value="1"/>
</dbReference>
<evidence type="ECO:0000256" key="3">
    <source>
        <dbReference type="ARBA" id="ARBA00022475"/>
    </source>
</evidence>
<keyword evidence="2 7" id="KW-0813">Transport</keyword>
<feature type="domain" description="ABC transmembrane type-1" evidence="8">
    <location>
        <begin position="107"/>
        <end position="303"/>
    </location>
</feature>
<evidence type="ECO:0000256" key="1">
    <source>
        <dbReference type="ARBA" id="ARBA00004651"/>
    </source>
</evidence>
<keyword evidence="4 7" id="KW-0812">Transmembrane</keyword>
<evidence type="ECO:0000256" key="4">
    <source>
        <dbReference type="ARBA" id="ARBA00022692"/>
    </source>
</evidence>
<dbReference type="InterPro" id="IPR050366">
    <property type="entry name" value="BP-dependent_transpt_permease"/>
</dbReference>
<dbReference type="InterPro" id="IPR000515">
    <property type="entry name" value="MetI-like"/>
</dbReference>
<dbReference type="PANTHER" id="PTHR43386">
    <property type="entry name" value="OLIGOPEPTIDE TRANSPORT SYSTEM PERMEASE PROTEIN APPC"/>
    <property type="match status" value="1"/>
</dbReference>
<dbReference type="Gene3D" id="1.10.3720.10">
    <property type="entry name" value="MetI-like"/>
    <property type="match status" value="1"/>
</dbReference>
<keyword evidence="10" id="KW-1185">Reference proteome</keyword>
<feature type="transmembrane region" description="Helical" evidence="7">
    <location>
        <begin position="111"/>
        <end position="134"/>
    </location>
</feature>
<reference evidence="9 10" key="1">
    <citation type="submission" date="2023-07" db="EMBL/GenBank/DDBJ databases">
        <title>Sequencing the genomes of 1000 actinobacteria strains.</title>
        <authorList>
            <person name="Klenk H.-P."/>
        </authorList>
    </citation>
    <scope>NUCLEOTIDE SEQUENCE [LARGE SCALE GENOMIC DNA]</scope>
    <source>
        <strain evidence="9 10">DSM 44388</strain>
    </source>
</reference>
<keyword evidence="3" id="KW-1003">Cell membrane</keyword>
<protein>
    <submittedName>
        <fullName evidence="9">Oligopeptide transport system permease protein</fullName>
    </submittedName>
</protein>
<dbReference type="PROSITE" id="PS50928">
    <property type="entry name" value="ABC_TM1"/>
    <property type="match status" value="1"/>
</dbReference>
<comment type="subcellular location">
    <subcellularLocation>
        <location evidence="1 7">Cell membrane</location>
        <topology evidence="1 7">Multi-pass membrane protein</topology>
    </subcellularLocation>
</comment>
<keyword evidence="6 7" id="KW-0472">Membrane</keyword>
<comment type="similarity">
    <text evidence="7">Belongs to the binding-protein-dependent transport system permease family.</text>
</comment>
<sequence length="315" mass="33086">MSELDQVAAAETIEGAPGTPTASVVAAGRSRTLAGDAWETLRSSWVFWASVVVIGVLIVMAVWPGLFAHADPLDCQASRSRGKPGGDAWFGYDVQGCDVYARTMYGARASIMVGAMSTVMSLIFGSAIGIYAGFYGGWVDSILSRITDIFIGIPVLLGSMIILSSIPTPPGSQFLGILKVSLAISILAWPSTARVARSAVIQVKQSDFVAASRALGASRGWMIRKHIIPNSAAPVIVISTISLGGYIGAEATLSYLGIGLQPPVVSWGIAINDAAAYLRNTPHMLLFPALFLAATVLAFIALGDQVREALDPKTM</sequence>
<proteinExistence type="inferred from homology"/>
<evidence type="ECO:0000259" key="8">
    <source>
        <dbReference type="PROSITE" id="PS50928"/>
    </source>
</evidence>
<dbReference type="InterPro" id="IPR035906">
    <property type="entry name" value="MetI-like_sf"/>
</dbReference>
<evidence type="ECO:0000256" key="5">
    <source>
        <dbReference type="ARBA" id="ARBA00022989"/>
    </source>
</evidence>
<keyword evidence="5 7" id="KW-1133">Transmembrane helix</keyword>
<dbReference type="Pfam" id="PF00528">
    <property type="entry name" value="BPD_transp_1"/>
    <property type="match status" value="1"/>
</dbReference>
<dbReference type="EMBL" id="JAUSQZ010000001">
    <property type="protein sequence ID" value="MDP9825507.1"/>
    <property type="molecule type" value="Genomic_DNA"/>
</dbReference>
<name>A0ABT9NYK6_9ACTN</name>
<evidence type="ECO:0000313" key="10">
    <source>
        <dbReference type="Proteomes" id="UP001235712"/>
    </source>
</evidence>
<accession>A0ABT9NYK6</accession>
<evidence type="ECO:0000256" key="7">
    <source>
        <dbReference type="RuleBase" id="RU363032"/>
    </source>
</evidence>
<comment type="caution">
    <text evidence="9">The sequence shown here is derived from an EMBL/GenBank/DDBJ whole genome shotgun (WGS) entry which is preliminary data.</text>
</comment>
<feature type="transmembrane region" description="Helical" evidence="7">
    <location>
        <begin position="227"/>
        <end position="247"/>
    </location>
</feature>
<evidence type="ECO:0000256" key="2">
    <source>
        <dbReference type="ARBA" id="ARBA00022448"/>
    </source>
</evidence>
<feature type="transmembrane region" description="Helical" evidence="7">
    <location>
        <begin position="146"/>
        <end position="166"/>
    </location>
</feature>
<feature type="transmembrane region" description="Helical" evidence="7">
    <location>
        <begin position="45"/>
        <end position="63"/>
    </location>
</feature>